<dbReference type="Proteomes" id="UP000053611">
    <property type="component" value="Unassembled WGS sequence"/>
</dbReference>
<dbReference type="GeneID" id="28980531"/>
<dbReference type="AlphaFoldDB" id="A0A0J0XDM0"/>
<dbReference type="EMBL" id="KQ087268">
    <property type="protein sequence ID" value="KLT39162.1"/>
    <property type="molecule type" value="Genomic_DNA"/>
</dbReference>
<protein>
    <submittedName>
        <fullName evidence="1">Uncharacterized protein</fullName>
    </submittedName>
</protein>
<accession>A0A0J0XDM0</accession>
<dbReference type="RefSeq" id="XP_018275653.1">
    <property type="nucleotide sequence ID" value="XM_018419928.1"/>
</dbReference>
<name>A0A0J0XDM0_9TREE</name>
<reference evidence="1 2" key="1">
    <citation type="submission" date="2015-03" db="EMBL/GenBank/DDBJ databases">
        <title>Genomics and transcriptomics of the oil-accumulating basidiomycete yeast T. oleaginosus allow insights into substrate utilization and the diverse evolutionary trajectories of mating systems in fungi.</title>
        <authorList>
            <consortium name="DOE Joint Genome Institute"/>
            <person name="Kourist R."/>
            <person name="Kracht O."/>
            <person name="Bracharz F."/>
            <person name="Lipzen A."/>
            <person name="Nolan M."/>
            <person name="Ohm R."/>
            <person name="Grigoriev I."/>
            <person name="Sun S."/>
            <person name="Heitman J."/>
            <person name="Bruck T."/>
            <person name="Nowrousian M."/>
        </authorList>
    </citation>
    <scope>NUCLEOTIDE SEQUENCE [LARGE SCALE GENOMIC DNA]</scope>
    <source>
        <strain evidence="1 2">IBC0246</strain>
    </source>
</reference>
<keyword evidence="2" id="KW-1185">Reference proteome</keyword>
<evidence type="ECO:0000313" key="1">
    <source>
        <dbReference type="EMBL" id="KLT39162.1"/>
    </source>
</evidence>
<organism evidence="1 2">
    <name type="scientific">Cutaneotrichosporon oleaginosum</name>
    <dbReference type="NCBI Taxonomy" id="879819"/>
    <lineage>
        <taxon>Eukaryota</taxon>
        <taxon>Fungi</taxon>
        <taxon>Dikarya</taxon>
        <taxon>Basidiomycota</taxon>
        <taxon>Agaricomycotina</taxon>
        <taxon>Tremellomycetes</taxon>
        <taxon>Trichosporonales</taxon>
        <taxon>Trichosporonaceae</taxon>
        <taxon>Cutaneotrichosporon</taxon>
    </lineage>
</organism>
<gene>
    <name evidence="1" type="ORF">CC85DRAFT_205815</name>
</gene>
<evidence type="ECO:0000313" key="2">
    <source>
        <dbReference type="Proteomes" id="UP000053611"/>
    </source>
</evidence>
<sequence>MARPSAGLATVRPIRRARPLRESLTSCAQTTFSYSSAGDAGETGVGEATAFSTYGGGAVVGIASWVMLNCASEEAGTRHATMAISTRSTSHRPVTDAPEIVRLSLQIS</sequence>
<proteinExistence type="predicted"/>